<dbReference type="Proteomes" id="UP000094527">
    <property type="component" value="Unassembled WGS sequence"/>
</dbReference>
<feature type="region of interest" description="Disordered" evidence="1">
    <location>
        <begin position="29"/>
        <end position="79"/>
    </location>
</feature>
<evidence type="ECO:0000256" key="1">
    <source>
        <dbReference type="SAM" id="MobiDB-lite"/>
    </source>
</evidence>
<protein>
    <submittedName>
        <fullName evidence="2">Uncharacterized protein</fullName>
    </submittedName>
</protein>
<comment type="caution">
    <text evidence="2">The sequence shown here is derived from an EMBL/GenBank/DDBJ whole genome shotgun (WGS) entry which is preliminary data.</text>
</comment>
<organism evidence="2 3">
    <name type="scientific">Orchesella cincta</name>
    <name type="common">Springtail</name>
    <name type="synonym">Podura cincta</name>
    <dbReference type="NCBI Taxonomy" id="48709"/>
    <lineage>
        <taxon>Eukaryota</taxon>
        <taxon>Metazoa</taxon>
        <taxon>Ecdysozoa</taxon>
        <taxon>Arthropoda</taxon>
        <taxon>Hexapoda</taxon>
        <taxon>Collembola</taxon>
        <taxon>Entomobryomorpha</taxon>
        <taxon>Entomobryoidea</taxon>
        <taxon>Orchesellidae</taxon>
        <taxon>Orchesellinae</taxon>
        <taxon>Orchesella</taxon>
    </lineage>
</organism>
<feature type="compositionally biased region" description="Polar residues" evidence="1">
    <location>
        <begin position="69"/>
        <end position="79"/>
    </location>
</feature>
<proteinExistence type="predicted"/>
<dbReference type="AlphaFoldDB" id="A0A1D2M5J2"/>
<sequence length="79" mass="8359">MSSSTAKFVPTLGGRVWRLQRQGGQITSAVMESAGKSSSRSSFSSFSQRGSASFSTGCSSIGQGHGQQPKPNNSWAQRF</sequence>
<keyword evidence="3" id="KW-1185">Reference proteome</keyword>
<name>A0A1D2M5J2_ORCCI</name>
<accession>A0A1D2M5J2</accession>
<dbReference type="EMBL" id="LJIJ01003904">
    <property type="protein sequence ID" value="ODM88246.1"/>
    <property type="molecule type" value="Genomic_DNA"/>
</dbReference>
<gene>
    <name evidence="2" type="ORF">Ocin01_18436</name>
</gene>
<feature type="compositionally biased region" description="Low complexity" evidence="1">
    <location>
        <begin position="33"/>
        <end position="55"/>
    </location>
</feature>
<reference evidence="2 3" key="1">
    <citation type="journal article" date="2016" name="Genome Biol. Evol.">
        <title>Gene Family Evolution Reflects Adaptation to Soil Environmental Stressors in the Genome of the Collembolan Orchesella cincta.</title>
        <authorList>
            <person name="Faddeeva-Vakhrusheva A."/>
            <person name="Derks M.F."/>
            <person name="Anvar S.Y."/>
            <person name="Agamennone V."/>
            <person name="Suring W."/>
            <person name="Smit S."/>
            <person name="van Straalen N.M."/>
            <person name="Roelofs D."/>
        </authorList>
    </citation>
    <scope>NUCLEOTIDE SEQUENCE [LARGE SCALE GENOMIC DNA]</scope>
    <source>
        <tissue evidence="2">Mixed pool</tissue>
    </source>
</reference>
<evidence type="ECO:0000313" key="2">
    <source>
        <dbReference type="EMBL" id="ODM88246.1"/>
    </source>
</evidence>
<evidence type="ECO:0000313" key="3">
    <source>
        <dbReference type="Proteomes" id="UP000094527"/>
    </source>
</evidence>